<name>A0A0F3GK16_9BACT</name>
<dbReference type="EMBL" id="LACI01002385">
    <property type="protein sequence ID" value="KJU82246.1"/>
    <property type="molecule type" value="Genomic_DNA"/>
</dbReference>
<sequence>MWYKKKVYQTKWNLQKYCGIDRQVSLLRKQETIRLLWLYRVDSRLCGNDKNFANLIYLGIACSQCNLSL</sequence>
<proteinExistence type="predicted"/>
<keyword evidence="2" id="KW-1185">Reference proteome</keyword>
<gene>
    <name evidence="1" type="ORF">MBAV_005562</name>
</gene>
<organism evidence="1 2">
    <name type="scientific">Candidatus Magnetobacterium bavaricum</name>
    <dbReference type="NCBI Taxonomy" id="29290"/>
    <lineage>
        <taxon>Bacteria</taxon>
        <taxon>Pseudomonadati</taxon>
        <taxon>Nitrospirota</taxon>
        <taxon>Thermodesulfovibrionia</taxon>
        <taxon>Thermodesulfovibrionales</taxon>
        <taxon>Candidatus Magnetobacteriaceae</taxon>
        <taxon>Candidatus Magnetobacterium</taxon>
    </lineage>
</organism>
<protein>
    <submittedName>
        <fullName evidence="1">Uncharacterized protein</fullName>
    </submittedName>
</protein>
<evidence type="ECO:0000313" key="2">
    <source>
        <dbReference type="Proteomes" id="UP000033423"/>
    </source>
</evidence>
<dbReference type="AlphaFoldDB" id="A0A0F3GK16"/>
<evidence type="ECO:0000313" key="1">
    <source>
        <dbReference type="EMBL" id="KJU82246.1"/>
    </source>
</evidence>
<reference evidence="1 2" key="1">
    <citation type="submission" date="2015-02" db="EMBL/GenBank/DDBJ databases">
        <title>Single-cell genomics of uncultivated deep-branching MTB reveals a conserved set of magnetosome genes.</title>
        <authorList>
            <person name="Kolinko S."/>
            <person name="Richter M."/>
            <person name="Glockner F.O."/>
            <person name="Brachmann A."/>
            <person name="Schuler D."/>
        </authorList>
    </citation>
    <scope>NUCLEOTIDE SEQUENCE [LARGE SCALE GENOMIC DNA]</scope>
    <source>
        <strain evidence="1">TM-1</strain>
    </source>
</reference>
<dbReference type="Proteomes" id="UP000033423">
    <property type="component" value="Unassembled WGS sequence"/>
</dbReference>
<comment type="caution">
    <text evidence="1">The sequence shown here is derived from an EMBL/GenBank/DDBJ whole genome shotgun (WGS) entry which is preliminary data.</text>
</comment>
<accession>A0A0F3GK16</accession>